<keyword evidence="11" id="KW-1185">Reference proteome</keyword>
<sequence length="241" mass="28324">MNKKSSHKKTSKHRKQQTNGSQNKQKIDKPKKQYPRKKKKKIQPKRKNSRKKNNKKKNKRGRFIKRLFLELISAVILTSVLIWLISIVTFTFVKIDGYAMMPSLAAKETVFVSKLSEKKRFKLVAIKLADRKEIIIRRIVGMPGENIRYDKDRLYINNEAVEEKFIAEEIQQADISGSFYTKDFTSEQLFNENMIPKGKYLILGDNRPYSTDSRFYGLIDEKEIIGVVTMRIFPLHKMTKF</sequence>
<evidence type="ECO:0000313" key="10">
    <source>
        <dbReference type="EMBL" id="WYJ95166.1"/>
    </source>
</evidence>
<dbReference type="CDD" id="cd06530">
    <property type="entry name" value="S26_SPase_I"/>
    <property type="match status" value="1"/>
</dbReference>
<dbReference type="InterPro" id="IPR036286">
    <property type="entry name" value="LexA/Signal_pep-like_sf"/>
</dbReference>
<evidence type="ECO:0000256" key="2">
    <source>
        <dbReference type="ARBA" id="ARBA00004401"/>
    </source>
</evidence>
<evidence type="ECO:0000256" key="6">
    <source>
        <dbReference type="RuleBase" id="RU362042"/>
    </source>
</evidence>
<dbReference type="GO" id="GO:0006465">
    <property type="term" value="P:signal peptide processing"/>
    <property type="evidence" value="ECO:0007669"/>
    <property type="project" value="InterPro"/>
</dbReference>
<evidence type="ECO:0000256" key="7">
    <source>
        <dbReference type="SAM" id="MobiDB-lite"/>
    </source>
</evidence>
<keyword evidence="6" id="KW-1133">Transmembrane helix</keyword>
<comment type="subcellular location">
    <subcellularLocation>
        <location evidence="2">Cell membrane</location>
        <topology evidence="2">Single-pass type II membrane protein</topology>
    </subcellularLocation>
    <subcellularLocation>
        <location evidence="6">Membrane</location>
        <topology evidence="6">Single-pass type II membrane protein</topology>
    </subcellularLocation>
</comment>
<dbReference type="Pfam" id="PF10502">
    <property type="entry name" value="Peptidase_S26"/>
    <property type="match status" value="1"/>
</dbReference>
<feature type="region of interest" description="Disordered" evidence="7">
    <location>
        <begin position="1"/>
        <end position="59"/>
    </location>
</feature>
<evidence type="ECO:0000313" key="11">
    <source>
        <dbReference type="Proteomes" id="UP000196151"/>
    </source>
</evidence>
<dbReference type="AlphaFoldDB" id="A0A200JCR1"/>
<dbReference type="GO" id="GO:0004252">
    <property type="term" value="F:serine-type endopeptidase activity"/>
    <property type="evidence" value="ECO:0007669"/>
    <property type="project" value="InterPro"/>
</dbReference>
<dbReference type="EMBL" id="NIBQ01000001">
    <property type="protein sequence ID" value="OUZ34629.1"/>
    <property type="molecule type" value="Genomic_DNA"/>
</dbReference>
<dbReference type="GO" id="GO:0005886">
    <property type="term" value="C:plasma membrane"/>
    <property type="evidence" value="ECO:0007669"/>
    <property type="project" value="UniProtKB-SubCell"/>
</dbReference>
<dbReference type="PROSITE" id="PS00761">
    <property type="entry name" value="SPASE_I_3"/>
    <property type="match status" value="1"/>
</dbReference>
<dbReference type="EMBL" id="CP147246">
    <property type="protein sequence ID" value="WYJ95166.1"/>
    <property type="molecule type" value="Genomic_DNA"/>
</dbReference>
<reference evidence="10" key="2">
    <citation type="submission" date="2017-05" db="EMBL/GenBank/DDBJ databases">
        <authorList>
            <consortium name="The Broad Institute Genomics Platform"/>
            <consortium name="The Broad Institute Genomic Center for Infectious Diseases"/>
            <person name="Earl A."/>
            <person name="Manson A."/>
            <person name="Schwartman J."/>
            <person name="Gilmore M."/>
            <person name="Abouelleil A."/>
            <person name="Cao P."/>
            <person name="Chapman S."/>
            <person name="Cusick C."/>
            <person name="Shea T."/>
            <person name="Young S."/>
            <person name="Neafsey D."/>
            <person name="Nusbaum C."/>
            <person name="Birren B."/>
        </authorList>
    </citation>
    <scope>NUCLEOTIDE SEQUENCE</scope>
    <source>
        <strain evidence="10">9D6_DIV0238</strain>
    </source>
</reference>
<dbReference type="NCBIfam" id="TIGR02227">
    <property type="entry name" value="sigpep_I_bact"/>
    <property type="match status" value="1"/>
</dbReference>
<evidence type="ECO:0000313" key="9">
    <source>
        <dbReference type="EMBL" id="OUZ34629.1"/>
    </source>
</evidence>
<protein>
    <recommendedName>
        <fullName evidence="4 6">Signal peptidase I</fullName>
        <ecNumber evidence="4 6">3.4.21.89</ecNumber>
    </recommendedName>
</protein>
<keyword evidence="5 6" id="KW-0378">Hydrolase</keyword>
<accession>A0A200JCR1</accession>
<dbReference type="Gene3D" id="2.10.109.10">
    <property type="entry name" value="Umud Fragment, subunit A"/>
    <property type="match status" value="1"/>
</dbReference>
<keyword evidence="6" id="KW-0812">Transmembrane</keyword>
<dbReference type="SUPFAM" id="SSF51306">
    <property type="entry name" value="LexA/Signal peptidase"/>
    <property type="match status" value="1"/>
</dbReference>
<dbReference type="PRINTS" id="PR00727">
    <property type="entry name" value="LEADERPTASE"/>
</dbReference>
<proteinExistence type="inferred from homology"/>
<evidence type="ECO:0000259" key="8">
    <source>
        <dbReference type="Pfam" id="PF10502"/>
    </source>
</evidence>
<name>A0A200JCR1_9ENTE</name>
<dbReference type="InterPro" id="IPR019533">
    <property type="entry name" value="Peptidase_S26"/>
</dbReference>
<keyword evidence="6" id="KW-0645">Protease</keyword>
<feature type="domain" description="Peptidase S26" evidence="8">
    <location>
        <begin position="70"/>
        <end position="232"/>
    </location>
</feature>
<evidence type="ECO:0000256" key="3">
    <source>
        <dbReference type="ARBA" id="ARBA00009370"/>
    </source>
</evidence>
<comment type="catalytic activity">
    <reaction evidence="1 6">
        <text>Cleavage of hydrophobic, N-terminal signal or leader sequences from secreted and periplasmic proteins.</text>
        <dbReference type="EC" id="3.4.21.89"/>
    </reaction>
</comment>
<dbReference type="Proteomes" id="UP000196151">
    <property type="component" value="Chromosome"/>
</dbReference>
<evidence type="ECO:0000256" key="4">
    <source>
        <dbReference type="ARBA" id="ARBA00013208"/>
    </source>
</evidence>
<organism evidence="9">
    <name type="scientific">Candidatus Enterococcus dunnyi</name>
    <dbReference type="NCBI Taxonomy" id="1834192"/>
    <lineage>
        <taxon>Bacteria</taxon>
        <taxon>Bacillati</taxon>
        <taxon>Bacillota</taxon>
        <taxon>Bacilli</taxon>
        <taxon>Lactobacillales</taxon>
        <taxon>Enterococcaceae</taxon>
        <taxon>Enterococcus</taxon>
    </lineage>
</organism>
<evidence type="ECO:0000256" key="1">
    <source>
        <dbReference type="ARBA" id="ARBA00000677"/>
    </source>
</evidence>
<dbReference type="RefSeq" id="WP_242585690.1">
    <property type="nucleotide sequence ID" value="NZ_CP147246.1"/>
</dbReference>
<feature type="compositionally biased region" description="Basic residues" evidence="7">
    <location>
        <begin position="32"/>
        <end position="59"/>
    </location>
</feature>
<comment type="similarity">
    <text evidence="3 6">Belongs to the peptidase S26 family.</text>
</comment>
<feature type="transmembrane region" description="Helical" evidence="6">
    <location>
        <begin position="67"/>
        <end position="93"/>
    </location>
</feature>
<dbReference type="EC" id="3.4.21.89" evidence="4 6"/>
<keyword evidence="6" id="KW-0472">Membrane</keyword>
<reference evidence="10" key="3">
    <citation type="submission" date="2024-03" db="EMBL/GenBank/DDBJ databases">
        <title>The Genome Sequence of Enterococcus sp. DIV0238c.</title>
        <authorList>
            <consortium name="The Broad Institute Genomics Platform"/>
            <consortium name="The Broad Institute Microbial Omics Core"/>
            <consortium name="The Broad Institute Genomic Center for Infectious Diseases"/>
            <person name="Earl A."/>
            <person name="Manson A."/>
            <person name="Gilmore M."/>
            <person name="Schwartman J."/>
            <person name="Shea T."/>
            <person name="Abouelleil A."/>
            <person name="Cao P."/>
            <person name="Chapman S."/>
            <person name="Cusick C."/>
            <person name="Young S."/>
            <person name="Neafsey D."/>
            <person name="Nusbaum C."/>
            <person name="Birren B."/>
        </authorList>
    </citation>
    <scope>NUCLEOTIDE SEQUENCE</scope>
    <source>
        <strain evidence="10">9D6_DIV0238</strain>
    </source>
</reference>
<dbReference type="GO" id="GO:0009003">
    <property type="term" value="F:signal peptidase activity"/>
    <property type="evidence" value="ECO:0007669"/>
    <property type="project" value="UniProtKB-EC"/>
</dbReference>
<reference evidence="9" key="1">
    <citation type="submission" date="2017-05" db="EMBL/GenBank/DDBJ databases">
        <title>The Genome Sequence of Enterococcus sp. 9D6_DIV0238.</title>
        <authorList>
            <consortium name="The Broad Institute Genomics Platform"/>
            <consortium name="The Broad Institute Genomic Center for Infectious Diseases"/>
            <person name="Earl A."/>
            <person name="Manson A."/>
            <person name="Schwartman J."/>
            <person name="Gilmore M."/>
            <person name="Abouelleil A."/>
            <person name="Cao P."/>
            <person name="Chapman S."/>
            <person name="Cusick C."/>
            <person name="Shea T."/>
            <person name="Young S."/>
            <person name="Neafsey D."/>
            <person name="Nusbaum C."/>
            <person name="Birren B."/>
        </authorList>
    </citation>
    <scope>NUCLEOTIDE SEQUENCE [LARGE SCALE GENOMIC DNA]</scope>
    <source>
        <strain evidence="9">9D6_DIV0238</strain>
    </source>
</reference>
<evidence type="ECO:0000256" key="5">
    <source>
        <dbReference type="ARBA" id="ARBA00022801"/>
    </source>
</evidence>
<gene>
    <name evidence="9" type="ORF">A5889_000104</name>
    <name evidence="10" type="ORF">A5889_002714</name>
</gene>
<dbReference type="PANTHER" id="PTHR43390">
    <property type="entry name" value="SIGNAL PEPTIDASE I"/>
    <property type="match status" value="1"/>
</dbReference>
<feature type="compositionally biased region" description="Basic residues" evidence="7">
    <location>
        <begin position="1"/>
        <end position="16"/>
    </location>
</feature>
<dbReference type="InterPro" id="IPR019758">
    <property type="entry name" value="Pept_S26A_signal_pept_1_CS"/>
</dbReference>
<dbReference type="PANTHER" id="PTHR43390:SF1">
    <property type="entry name" value="CHLOROPLAST PROCESSING PEPTIDASE"/>
    <property type="match status" value="1"/>
</dbReference>
<dbReference type="InterPro" id="IPR000223">
    <property type="entry name" value="Pept_S26A_signal_pept_1"/>
</dbReference>